<protein>
    <submittedName>
        <fullName evidence="1">Uncharacterized protein</fullName>
    </submittedName>
</protein>
<reference evidence="1" key="1">
    <citation type="journal article" date="2015" name="Nature">
        <title>Complex archaea that bridge the gap between prokaryotes and eukaryotes.</title>
        <authorList>
            <person name="Spang A."/>
            <person name="Saw J.H."/>
            <person name="Jorgensen S.L."/>
            <person name="Zaremba-Niedzwiedzka K."/>
            <person name="Martijn J."/>
            <person name="Lind A.E."/>
            <person name="van Eijk R."/>
            <person name="Schleper C."/>
            <person name="Guy L."/>
            <person name="Ettema T.J."/>
        </authorList>
    </citation>
    <scope>NUCLEOTIDE SEQUENCE</scope>
</reference>
<proteinExistence type="predicted"/>
<dbReference type="EMBL" id="LAZR01038517">
    <property type="protein sequence ID" value="KKL19351.1"/>
    <property type="molecule type" value="Genomic_DNA"/>
</dbReference>
<organism evidence="1">
    <name type="scientific">marine sediment metagenome</name>
    <dbReference type="NCBI Taxonomy" id="412755"/>
    <lineage>
        <taxon>unclassified sequences</taxon>
        <taxon>metagenomes</taxon>
        <taxon>ecological metagenomes</taxon>
    </lineage>
</organism>
<evidence type="ECO:0000313" key="1">
    <source>
        <dbReference type="EMBL" id="KKL19351.1"/>
    </source>
</evidence>
<comment type="caution">
    <text evidence="1">The sequence shown here is derived from an EMBL/GenBank/DDBJ whole genome shotgun (WGS) entry which is preliminary data.</text>
</comment>
<gene>
    <name evidence="1" type="ORF">LCGC14_2466340</name>
</gene>
<feature type="non-terminal residue" evidence="1">
    <location>
        <position position="1"/>
    </location>
</feature>
<accession>A0A0F9DNV8</accession>
<sequence length="242" mass="25131">QPGENPGSSTFQGRMAAWRATPAPGGGNGGTVGTGFFSIIDGHELDATELANSNLVLGAEGFVYQPVFGEGPFAGQVTGFELAPKWLQEEVLGQGGAPGSTGPTAAELAIERSRVQAQNLSTFIQGTISELSLEIDSGRLKTEQALGEFNRRLDAFSEAGAQFQGIQPYTIPIGAEYAPGFQPGGVGEQLGIAPRRAETIDFDPFSMANEIVAETPVLTDIGAPSGDALREAMDIARGFLGG</sequence>
<dbReference type="AlphaFoldDB" id="A0A0F9DNV8"/>
<name>A0A0F9DNV8_9ZZZZ</name>